<reference evidence="1" key="2">
    <citation type="submission" date="2015-03" db="EMBL/GenBank/DDBJ databases">
        <authorList>
            <person name="Chow C.-E.T."/>
            <person name="Winget D.M."/>
            <person name="White R.A.III."/>
            <person name="Hallam S.J."/>
            <person name="Suttle C.A."/>
        </authorList>
    </citation>
    <scope>NUCLEOTIDE SEQUENCE</scope>
    <source>
        <strain evidence="1">H4084972</strain>
    </source>
</reference>
<dbReference type="EMBL" id="KR029592">
    <property type="protein sequence ID" value="AKH47357.1"/>
    <property type="molecule type" value="Genomic_DNA"/>
</dbReference>
<organism evidence="1">
    <name type="scientific">uncultured marine virus</name>
    <dbReference type="NCBI Taxonomy" id="186617"/>
    <lineage>
        <taxon>Viruses</taxon>
        <taxon>environmental samples</taxon>
    </lineage>
</organism>
<accession>A0A0F7L7G1</accession>
<name>A0A0F7L7G1_9VIRU</name>
<evidence type="ECO:0000313" key="1">
    <source>
        <dbReference type="EMBL" id="AKH47357.1"/>
    </source>
</evidence>
<reference evidence="1" key="1">
    <citation type="journal article" date="2015" name="Front. Microbiol.">
        <title>Combining genomic sequencing methods to explore viral diversity and reveal potential virus-host interactions.</title>
        <authorList>
            <person name="Chow C.E."/>
            <person name="Winget D.M."/>
            <person name="White R.A.III."/>
            <person name="Hallam S.J."/>
            <person name="Suttle C.A."/>
        </authorList>
    </citation>
    <scope>NUCLEOTIDE SEQUENCE</scope>
    <source>
        <strain evidence="1">H4084972</strain>
    </source>
</reference>
<protein>
    <submittedName>
        <fullName evidence="1">Uncharacterized protein</fullName>
    </submittedName>
</protein>
<sequence length="152" mass="17359">MPANYKVTNEYRVFYVVFQSSNFNRFWAGFTAEGFQHVWTFWGKPIGEPGLLTPEWTIKFEPLAPHFDTDIWFMDPVDAVTSYINDPGVTDILKINLKFQTAEAFIPRGIITCVSAVKCAMGLRAWHILTPKQLYFYLLRKGATSLKGASPQ</sequence>
<proteinExistence type="predicted"/>